<reference evidence="2" key="2">
    <citation type="submission" date="2017-02" db="UniProtKB">
        <authorList>
            <consortium name="WormBaseParasite"/>
        </authorList>
    </citation>
    <scope>IDENTIFICATION</scope>
</reference>
<accession>A0A0K0DC17</accession>
<name>A0A0K0DC17_ANGCA</name>
<evidence type="ECO:0000313" key="2">
    <source>
        <dbReference type="WBParaSite" id="ACAC_0000805301-mRNA-1"/>
    </source>
</evidence>
<reference evidence="1" key="1">
    <citation type="submission" date="2012-09" db="EMBL/GenBank/DDBJ databases">
        <authorList>
            <person name="Martin A.A."/>
        </authorList>
    </citation>
    <scope>NUCLEOTIDE SEQUENCE</scope>
</reference>
<dbReference type="Gene3D" id="3.60.10.10">
    <property type="entry name" value="Endonuclease/exonuclease/phosphatase"/>
    <property type="match status" value="1"/>
</dbReference>
<protein>
    <submittedName>
        <fullName evidence="2">Endo/exonuclease/phosphatase domain-containing protein</fullName>
    </submittedName>
</protein>
<dbReference type="Proteomes" id="UP000035642">
    <property type="component" value="Unassembled WGS sequence"/>
</dbReference>
<dbReference type="AlphaFoldDB" id="A0A0K0DC17"/>
<proteinExistence type="predicted"/>
<keyword evidence="1" id="KW-1185">Reference proteome</keyword>
<organism evidence="1 2">
    <name type="scientific">Angiostrongylus cantonensis</name>
    <name type="common">Rat lungworm</name>
    <dbReference type="NCBI Taxonomy" id="6313"/>
    <lineage>
        <taxon>Eukaryota</taxon>
        <taxon>Metazoa</taxon>
        <taxon>Ecdysozoa</taxon>
        <taxon>Nematoda</taxon>
        <taxon>Chromadorea</taxon>
        <taxon>Rhabditida</taxon>
        <taxon>Rhabditina</taxon>
        <taxon>Rhabditomorpha</taxon>
        <taxon>Strongyloidea</taxon>
        <taxon>Metastrongylidae</taxon>
        <taxon>Angiostrongylus</taxon>
    </lineage>
</organism>
<dbReference type="WBParaSite" id="ACAC_0000805301-mRNA-1">
    <property type="protein sequence ID" value="ACAC_0000805301-mRNA-1"/>
    <property type="gene ID" value="ACAC_0000805301"/>
</dbReference>
<sequence length="198" mass="22730">MNIYSFEHFITRVGRLRLKRCGSIAALTIFVVYAPKSNYDQKEVEPFYVDLEFCRDHHTFFKLIIGDFNAKIGQRKTSEEHHIETHGLECKEQDAPLSALDVESLSEDYNSEMDHILVNLRFCLTDVTVVPKFCTGPDHSVLCARFYFSRKGEKAVGCWEDAAVDNIDEEYNRLIQHLHVIAMKAESSKVTKRPLSPG</sequence>
<evidence type="ECO:0000313" key="1">
    <source>
        <dbReference type="Proteomes" id="UP000035642"/>
    </source>
</evidence>
<dbReference type="InterPro" id="IPR036691">
    <property type="entry name" value="Endo/exonu/phosph_ase_sf"/>
</dbReference>